<comment type="caution">
    <text evidence="2">The sequence shown here is derived from an EMBL/GenBank/DDBJ whole genome shotgun (WGS) entry which is preliminary data.</text>
</comment>
<sequence>MLAFKRMRPRSSPPPASPSAASSVSSSLSAPSAPASTVLPPDELMRLRATPAPGNPPRPRDVPAHGANGPNVPDSPGAKILARLRAIFARMLPGRAGGRPALDAAADAAPGCRGGLAGGPGSAAAALPDGAVIGPDGDILHPAKSHRKMATTRALQHLYYDVCFGSLDLSEIANRYDGDADDLDDATILSTALSGGYGENVRSITSTQLDLARSIDPSILRYLQQRDVKV</sequence>
<protein>
    <submittedName>
        <fullName evidence="2">Uncharacterized protein</fullName>
    </submittedName>
</protein>
<proteinExistence type="predicted"/>
<keyword evidence="3" id="KW-1185">Reference proteome</keyword>
<feature type="region of interest" description="Disordered" evidence="1">
    <location>
        <begin position="1"/>
        <end position="76"/>
    </location>
</feature>
<evidence type="ECO:0000313" key="2">
    <source>
        <dbReference type="EMBL" id="KAL2912572.1"/>
    </source>
</evidence>
<organism evidence="2 3">
    <name type="scientific">Polyrhizophydium stewartii</name>
    <dbReference type="NCBI Taxonomy" id="2732419"/>
    <lineage>
        <taxon>Eukaryota</taxon>
        <taxon>Fungi</taxon>
        <taxon>Fungi incertae sedis</taxon>
        <taxon>Chytridiomycota</taxon>
        <taxon>Chytridiomycota incertae sedis</taxon>
        <taxon>Chytridiomycetes</taxon>
        <taxon>Rhizophydiales</taxon>
        <taxon>Rhizophydiales incertae sedis</taxon>
        <taxon>Polyrhizophydium</taxon>
    </lineage>
</organism>
<reference evidence="2 3" key="1">
    <citation type="submission" date="2023-09" db="EMBL/GenBank/DDBJ databases">
        <title>Pangenome analysis of Batrachochytrium dendrobatidis and related Chytrids.</title>
        <authorList>
            <person name="Yacoub M.N."/>
            <person name="Stajich J.E."/>
            <person name="James T.Y."/>
        </authorList>
    </citation>
    <scope>NUCLEOTIDE SEQUENCE [LARGE SCALE GENOMIC DNA]</scope>
    <source>
        <strain evidence="2 3">JEL0888</strain>
    </source>
</reference>
<evidence type="ECO:0000313" key="3">
    <source>
        <dbReference type="Proteomes" id="UP001527925"/>
    </source>
</evidence>
<feature type="compositionally biased region" description="Low complexity" evidence="1">
    <location>
        <begin position="18"/>
        <end position="41"/>
    </location>
</feature>
<name>A0ABR4MZ78_9FUNG</name>
<evidence type="ECO:0000256" key="1">
    <source>
        <dbReference type="SAM" id="MobiDB-lite"/>
    </source>
</evidence>
<accession>A0ABR4MZ78</accession>
<dbReference type="EMBL" id="JADGIZ020000062">
    <property type="protein sequence ID" value="KAL2912572.1"/>
    <property type="molecule type" value="Genomic_DNA"/>
</dbReference>
<dbReference type="Proteomes" id="UP001527925">
    <property type="component" value="Unassembled WGS sequence"/>
</dbReference>
<gene>
    <name evidence="2" type="ORF">HK105_207971</name>
</gene>